<dbReference type="InterPro" id="IPR012338">
    <property type="entry name" value="Beta-lactam/transpept-like"/>
</dbReference>
<feature type="active site" description="Proton acceptor" evidence="7">
    <location>
        <position position="79"/>
    </location>
</feature>
<feature type="transmembrane region" description="Helical" evidence="10">
    <location>
        <begin position="397"/>
        <end position="417"/>
    </location>
</feature>
<dbReference type="GO" id="GO:0008360">
    <property type="term" value="P:regulation of cell shape"/>
    <property type="evidence" value="ECO:0007669"/>
    <property type="project" value="UniProtKB-KW"/>
</dbReference>
<keyword evidence="13" id="KW-0645">Protease</keyword>
<evidence type="ECO:0000256" key="6">
    <source>
        <dbReference type="ARBA" id="ARBA00023316"/>
    </source>
</evidence>
<dbReference type="STRING" id="1520.LF65_01000"/>
<keyword evidence="10" id="KW-0812">Transmembrane</keyword>
<comment type="similarity">
    <text evidence="1 9">Belongs to the peptidase S11 family.</text>
</comment>
<feature type="binding site" evidence="8">
    <location>
        <position position="242"/>
    </location>
    <ligand>
        <name>substrate</name>
    </ligand>
</feature>
<keyword evidence="2 11" id="KW-0732">Signal</keyword>
<evidence type="ECO:0000256" key="3">
    <source>
        <dbReference type="ARBA" id="ARBA00022801"/>
    </source>
</evidence>
<dbReference type="EMBL" id="CP010086">
    <property type="protein sequence ID" value="AJG97619.1"/>
    <property type="molecule type" value="Genomic_DNA"/>
</dbReference>
<protein>
    <submittedName>
        <fullName evidence="13">D-alanyl-D-alanine carboxypeptidase</fullName>
    </submittedName>
</protein>
<keyword evidence="10" id="KW-0472">Membrane</keyword>
<feature type="active site" description="Acyl-ester intermediate" evidence="7">
    <location>
        <position position="76"/>
    </location>
</feature>
<dbReference type="PANTHER" id="PTHR21581:SF26">
    <property type="entry name" value="D-ALANYL-D-ALANINE ENDOPEPTIDASE"/>
    <property type="match status" value="1"/>
</dbReference>
<keyword evidence="3" id="KW-0378">Hydrolase</keyword>
<evidence type="ECO:0000313" key="14">
    <source>
        <dbReference type="Proteomes" id="UP000031866"/>
    </source>
</evidence>
<organism evidence="13 14">
    <name type="scientific">Clostridium beijerinckii</name>
    <name type="common">Clostridium MP</name>
    <dbReference type="NCBI Taxonomy" id="1520"/>
    <lineage>
        <taxon>Bacteria</taxon>
        <taxon>Bacillati</taxon>
        <taxon>Bacillota</taxon>
        <taxon>Clostridia</taxon>
        <taxon>Eubacteriales</taxon>
        <taxon>Clostridiaceae</taxon>
        <taxon>Clostridium</taxon>
    </lineage>
</organism>
<gene>
    <name evidence="13" type="ORF">LF65_01000</name>
</gene>
<evidence type="ECO:0000256" key="10">
    <source>
        <dbReference type="SAM" id="Phobius"/>
    </source>
</evidence>
<name>A0A0B5Q5Z3_CLOBE</name>
<evidence type="ECO:0000256" key="8">
    <source>
        <dbReference type="PIRSR" id="PIRSR618044-2"/>
    </source>
</evidence>
<dbReference type="Pfam" id="PF00768">
    <property type="entry name" value="Peptidase_S11"/>
    <property type="match status" value="1"/>
</dbReference>
<evidence type="ECO:0000313" key="13">
    <source>
        <dbReference type="EMBL" id="AJG97619.1"/>
    </source>
</evidence>
<dbReference type="InterPro" id="IPR001967">
    <property type="entry name" value="Peptidase_S11_N"/>
</dbReference>
<evidence type="ECO:0000259" key="12">
    <source>
        <dbReference type="Pfam" id="PF00768"/>
    </source>
</evidence>
<feature type="chain" id="PRO_5038835368" evidence="11">
    <location>
        <begin position="26"/>
        <end position="440"/>
    </location>
</feature>
<accession>A0A0B5Q5Z3</accession>
<dbReference type="GO" id="GO:0071555">
    <property type="term" value="P:cell wall organization"/>
    <property type="evidence" value="ECO:0007669"/>
    <property type="project" value="UniProtKB-KW"/>
</dbReference>
<evidence type="ECO:0000256" key="9">
    <source>
        <dbReference type="RuleBase" id="RU004016"/>
    </source>
</evidence>
<evidence type="ECO:0000256" key="1">
    <source>
        <dbReference type="ARBA" id="ARBA00007164"/>
    </source>
</evidence>
<dbReference type="GO" id="GO:0006508">
    <property type="term" value="P:proteolysis"/>
    <property type="evidence" value="ECO:0007669"/>
    <property type="project" value="InterPro"/>
</dbReference>
<keyword evidence="6" id="KW-0961">Cell wall biogenesis/degradation</keyword>
<dbReference type="GO" id="GO:0009002">
    <property type="term" value="F:serine-type D-Ala-D-Ala carboxypeptidase activity"/>
    <property type="evidence" value="ECO:0007669"/>
    <property type="project" value="InterPro"/>
</dbReference>
<keyword evidence="13" id="KW-0121">Carboxypeptidase</keyword>
<dbReference type="GO" id="GO:0009252">
    <property type="term" value="P:peptidoglycan biosynthetic process"/>
    <property type="evidence" value="ECO:0007669"/>
    <property type="project" value="UniProtKB-KW"/>
</dbReference>
<feature type="domain" description="Peptidase S11 D-alanyl-D-alanine carboxypeptidase A N-terminal" evidence="12">
    <location>
        <begin position="41"/>
        <end position="271"/>
    </location>
</feature>
<dbReference type="PANTHER" id="PTHR21581">
    <property type="entry name" value="D-ALANYL-D-ALANINE CARBOXYPEPTIDASE"/>
    <property type="match status" value="1"/>
</dbReference>
<feature type="signal peptide" evidence="11">
    <location>
        <begin position="1"/>
        <end position="25"/>
    </location>
</feature>
<evidence type="ECO:0000256" key="2">
    <source>
        <dbReference type="ARBA" id="ARBA00022729"/>
    </source>
</evidence>
<dbReference type="OrthoDB" id="1701915at2"/>
<dbReference type="AlphaFoldDB" id="A0A0B5Q5Z3"/>
<dbReference type="PRINTS" id="PR00725">
    <property type="entry name" value="DADACBPTASE1"/>
</dbReference>
<evidence type="ECO:0000256" key="4">
    <source>
        <dbReference type="ARBA" id="ARBA00022960"/>
    </source>
</evidence>
<evidence type="ECO:0000256" key="11">
    <source>
        <dbReference type="SAM" id="SignalP"/>
    </source>
</evidence>
<dbReference type="RefSeq" id="WP_041894529.1">
    <property type="nucleotide sequence ID" value="NZ_CP010086.2"/>
</dbReference>
<keyword evidence="10" id="KW-1133">Transmembrane helix</keyword>
<evidence type="ECO:0000256" key="7">
    <source>
        <dbReference type="PIRSR" id="PIRSR618044-1"/>
    </source>
</evidence>
<dbReference type="SUPFAM" id="SSF56601">
    <property type="entry name" value="beta-lactamase/transpeptidase-like"/>
    <property type="match status" value="1"/>
</dbReference>
<proteinExistence type="inferred from homology"/>
<keyword evidence="4" id="KW-0133">Cell shape</keyword>
<sequence length="440" mass="48683">MKKNLILKAFALTLSLSLFSPLSMASYAASNSAKPKTETSSENLPNIKAEAALTMDLETGEIIYCKDADSKRYPASTTKLLTGLLLAESKDKADQLEYTKSAKEQPEYSLNLNYMHNTMQPGDKVTADDIMKGLLLFSGNDTAYVIADNISGDVKSFAELMNKKAKELGANNSNFVTPNGLHDPNHYTTAYDLSMIMKAAFANPWERETMELEKAPINLKNSRIILENRNLTLGKNGNLAGKTGTTNEAGGCLATVYERDGRQLIGIVLKSRQIDNADMTKFNDMDAIMDYSYAAEKEVYKSNGESVGTADVKYKPFILFGPTKTISVPIKLTQDVNYYKNAINDSESQITYKGTDSTAWSLLFNKNTKLTYSTRNHSEEVTGSVDISLGSIIKDNLIIYISTLVGLAIIVTLIALIKNAASNSRRKNKNYYSRSNRRRR</sequence>
<dbReference type="Gene3D" id="3.40.710.10">
    <property type="entry name" value="DD-peptidase/beta-lactamase superfamily"/>
    <property type="match status" value="1"/>
</dbReference>
<dbReference type="Proteomes" id="UP000031866">
    <property type="component" value="Chromosome"/>
</dbReference>
<feature type="active site" evidence="7">
    <location>
        <position position="138"/>
    </location>
</feature>
<reference evidence="14" key="1">
    <citation type="submission" date="2014-12" db="EMBL/GenBank/DDBJ databases">
        <title>Genome sequence of Clostridium beijerinckii strain 59B.</title>
        <authorList>
            <person name="Little G.T."/>
            <person name="Minton N.P."/>
        </authorList>
    </citation>
    <scope>NUCLEOTIDE SEQUENCE [LARGE SCALE GENOMIC DNA]</scope>
    <source>
        <strain evidence="14">59B</strain>
    </source>
</reference>
<dbReference type="InterPro" id="IPR018044">
    <property type="entry name" value="Peptidase_S11"/>
</dbReference>
<dbReference type="KEGG" id="cbei:LF65_01000"/>
<keyword evidence="5" id="KW-0573">Peptidoglycan synthesis</keyword>
<evidence type="ECO:0000256" key="5">
    <source>
        <dbReference type="ARBA" id="ARBA00022984"/>
    </source>
</evidence>